<feature type="domain" description="FdhE C-terminal" evidence="4">
    <location>
        <begin position="220"/>
        <end position="294"/>
    </location>
</feature>
<dbReference type="InterPro" id="IPR056796">
    <property type="entry name" value="FdhE_C"/>
</dbReference>
<keyword evidence="6" id="KW-1185">Reference proteome</keyword>
<gene>
    <name evidence="5" type="ORF">HYPDE_25528</name>
</gene>
<dbReference type="Pfam" id="PF04216">
    <property type="entry name" value="FdhE_N"/>
    <property type="match status" value="1"/>
</dbReference>
<dbReference type="GO" id="GO:0051604">
    <property type="term" value="P:protein maturation"/>
    <property type="evidence" value="ECO:0007669"/>
    <property type="project" value="TreeGrafter"/>
</dbReference>
<dbReference type="GO" id="GO:0008199">
    <property type="term" value="F:ferric iron binding"/>
    <property type="evidence" value="ECO:0007669"/>
    <property type="project" value="TreeGrafter"/>
</dbReference>
<dbReference type="InterPro" id="IPR006452">
    <property type="entry name" value="Formate_DH_accessory"/>
</dbReference>
<evidence type="ECO:0000256" key="1">
    <source>
        <dbReference type="ARBA" id="ARBA00022490"/>
    </source>
</evidence>
<dbReference type="GO" id="GO:0005829">
    <property type="term" value="C:cytosol"/>
    <property type="evidence" value="ECO:0007669"/>
    <property type="project" value="TreeGrafter"/>
</dbReference>
<dbReference type="EMBL" id="CP005587">
    <property type="protein sequence ID" value="AGK56790.1"/>
    <property type="molecule type" value="Genomic_DNA"/>
</dbReference>
<dbReference type="PANTHER" id="PTHR37689">
    <property type="entry name" value="PROTEIN FDHE"/>
    <property type="match status" value="1"/>
</dbReference>
<dbReference type="PIRSF" id="PIRSF018296">
    <property type="entry name" value="Format_dh_formtn"/>
    <property type="match status" value="1"/>
</dbReference>
<feature type="domain" description="FdhE central" evidence="3">
    <location>
        <begin position="179"/>
        <end position="217"/>
    </location>
</feature>
<dbReference type="Proteomes" id="UP000005952">
    <property type="component" value="Chromosome"/>
</dbReference>
<evidence type="ECO:0000313" key="6">
    <source>
        <dbReference type="Proteomes" id="UP000005952"/>
    </source>
</evidence>
<dbReference type="InterPro" id="IPR024064">
    <property type="entry name" value="FdhE-like_sf"/>
</dbReference>
<dbReference type="AlphaFoldDB" id="N0B9L7"/>
<feature type="domain" description="FdhE N-terminal" evidence="2">
    <location>
        <begin position="12"/>
        <end position="168"/>
    </location>
</feature>
<proteinExistence type="predicted"/>
<protein>
    <submittedName>
        <fullName evidence="5">Protein fdhE</fullName>
    </submittedName>
</protein>
<dbReference type="InterPro" id="IPR056774">
    <property type="entry name" value="FdhE_N"/>
</dbReference>
<sequence length="301" mass="32097">MGSPLGGVQAPEPICLPDPKTRFIATASRLDALSEGHQMAEWLKFMAALARAQHAAALSVALSHPLDEQQLEESVASRQPPLAPELHERDPSWRQGLMVLLDGLDHSPMPEGSAASIDELRLSSADAIEGLAHDFLCGSIDSNDAVRALYVAAALQVYFTLAAASLRAPLLRLLPDRGTCPCCGSTPVSGLITASGRTPGTRYLYCSLCSTAWNHVRAVCITCEGTGALSLRSIEGDSGAIKAEVCDDCHTYAKMLYQAKDMCIDPFADDLATLGLDMMVAEAGWSRHAPNPLLLVDNLRS</sequence>
<dbReference type="KEGG" id="hdt:HYPDE_25528"/>
<reference evidence="5 6" key="1">
    <citation type="journal article" date="2013" name="Genome Announc.">
        <title>Genome sequences for three denitrifying bacterial strains isolated from a uranium- and nitrate-contaminated subsurface environment.</title>
        <authorList>
            <person name="Venkatramanan R."/>
            <person name="Prakash O."/>
            <person name="Woyke T."/>
            <person name="Chain P."/>
            <person name="Goodwin L.A."/>
            <person name="Watson D."/>
            <person name="Brooks S."/>
            <person name="Kostka J.E."/>
            <person name="Green S.J."/>
        </authorList>
    </citation>
    <scope>NUCLEOTIDE SEQUENCE [LARGE SCALE GENOMIC DNA]</scope>
    <source>
        <strain evidence="5 6">1NES1</strain>
    </source>
</reference>
<dbReference type="HOGENOM" id="CLU_055275_0_0_5"/>
<dbReference type="Pfam" id="PF24859">
    <property type="entry name" value="FdhE_central"/>
    <property type="match status" value="1"/>
</dbReference>
<accession>N0B9L7</accession>
<dbReference type="PANTHER" id="PTHR37689:SF1">
    <property type="entry name" value="PROTEIN FDHE"/>
    <property type="match status" value="1"/>
</dbReference>
<evidence type="ECO:0000313" key="5">
    <source>
        <dbReference type="EMBL" id="AGK56790.1"/>
    </source>
</evidence>
<dbReference type="eggNOG" id="COG3058">
    <property type="taxonomic scope" value="Bacteria"/>
</dbReference>
<dbReference type="RefSeq" id="WP_015596827.1">
    <property type="nucleotide sequence ID" value="NC_021172.1"/>
</dbReference>
<dbReference type="STRING" id="670307.HYPDE_25528"/>
<name>N0B9L7_9HYPH</name>
<dbReference type="NCBIfam" id="TIGR01562">
    <property type="entry name" value="FdhE"/>
    <property type="match status" value="1"/>
</dbReference>
<organism evidence="5 6">
    <name type="scientific">Hyphomicrobium denitrificans 1NES1</name>
    <dbReference type="NCBI Taxonomy" id="670307"/>
    <lineage>
        <taxon>Bacteria</taxon>
        <taxon>Pseudomonadati</taxon>
        <taxon>Pseudomonadota</taxon>
        <taxon>Alphaproteobacteria</taxon>
        <taxon>Hyphomicrobiales</taxon>
        <taxon>Hyphomicrobiaceae</taxon>
        <taxon>Hyphomicrobium</taxon>
    </lineage>
</organism>
<evidence type="ECO:0000259" key="2">
    <source>
        <dbReference type="Pfam" id="PF04216"/>
    </source>
</evidence>
<dbReference type="Pfam" id="PF24860">
    <property type="entry name" value="FdhE_C"/>
    <property type="match status" value="1"/>
</dbReference>
<evidence type="ECO:0000259" key="3">
    <source>
        <dbReference type="Pfam" id="PF24859"/>
    </source>
</evidence>
<keyword evidence="1" id="KW-0963">Cytoplasm</keyword>
<dbReference type="InterPro" id="IPR056797">
    <property type="entry name" value="FdhE_central"/>
</dbReference>
<evidence type="ECO:0000259" key="4">
    <source>
        <dbReference type="Pfam" id="PF24860"/>
    </source>
</evidence>
<dbReference type="SUPFAM" id="SSF144020">
    <property type="entry name" value="FdhE-like"/>
    <property type="match status" value="1"/>
</dbReference>
<dbReference type="Gene3D" id="3.90.1670.10">
    <property type="entry name" value="FdhE-like domain"/>
    <property type="match status" value="1"/>
</dbReference>
<dbReference type="CDD" id="cd16341">
    <property type="entry name" value="FdhE"/>
    <property type="match status" value="1"/>
</dbReference>